<feature type="region of interest" description="Disordered" evidence="2">
    <location>
        <begin position="169"/>
        <end position="259"/>
    </location>
</feature>
<reference evidence="3" key="1">
    <citation type="submission" date="2020-02" db="EMBL/GenBank/DDBJ databases">
        <title>Identification and distribution of gene clusters putatively required for synthesis of sphingolipid metabolism inhibitors in phylogenetically diverse species of the filamentous fungus Fusarium.</title>
        <authorList>
            <person name="Kim H.-S."/>
            <person name="Busman M."/>
            <person name="Brown D.W."/>
            <person name="Divon H."/>
            <person name="Uhlig S."/>
            <person name="Proctor R.H."/>
        </authorList>
    </citation>
    <scope>NUCLEOTIDE SEQUENCE [LARGE SCALE GENOMIC DNA]</scope>
    <source>
        <strain evidence="3">NRRL 39464</strain>
    </source>
</reference>
<feature type="coiled-coil region" evidence="1">
    <location>
        <begin position="298"/>
        <end position="325"/>
    </location>
</feature>
<dbReference type="EMBL" id="JAAFOW010000990">
    <property type="protein sequence ID" value="KAF5262995.1"/>
    <property type="molecule type" value="Genomic_DNA"/>
</dbReference>
<name>A0A8H5AGT4_FUSOX</name>
<gene>
    <name evidence="3" type="ORF">FOXYS1_6269</name>
</gene>
<protein>
    <submittedName>
        <fullName evidence="3">Uncharacterized protein</fullName>
    </submittedName>
</protein>
<feature type="compositionally biased region" description="Basic and acidic residues" evidence="2">
    <location>
        <begin position="92"/>
        <end position="118"/>
    </location>
</feature>
<keyword evidence="1" id="KW-0175">Coiled coil</keyword>
<comment type="caution">
    <text evidence="3">The sequence shown here is derived from an EMBL/GenBank/DDBJ whole genome shotgun (WGS) entry which is preliminary data.</text>
</comment>
<evidence type="ECO:0000313" key="3">
    <source>
        <dbReference type="EMBL" id="KAF5262995.1"/>
    </source>
</evidence>
<evidence type="ECO:0000256" key="1">
    <source>
        <dbReference type="SAM" id="Coils"/>
    </source>
</evidence>
<organism evidence="3 4">
    <name type="scientific">Fusarium oxysporum</name>
    <name type="common">Fusarium vascular wilt</name>
    <dbReference type="NCBI Taxonomy" id="5507"/>
    <lineage>
        <taxon>Eukaryota</taxon>
        <taxon>Fungi</taxon>
        <taxon>Dikarya</taxon>
        <taxon>Ascomycota</taxon>
        <taxon>Pezizomycotina</taxon>
        <taxon>Sordariomycetes</taxon>
        <taxon>Hypocreomycetidae</taxon>
        <taxon>Hypocreales</taxon>
        <taxon>Nectriaceae</taxon>
        <taxon>Fusarium</taxon>
        <taxon>Fusarium oxysporum species complex</taxon>
    </lineage>
</organism>
<accession>A0A8H5AGT4</accession>
<dbReference type="Proteomes" id="UP000558688">
    <property type="component" value="Unassembled WGS sequence"/>
</dbReference>
<sequence length="466" mass="52192">MAPSTVSKGSEIAVPTPFNKIGGTPVQTCFHRIRDACGKWPWELFHVKHLPSIWSVYVLQKLHQAIKLAHSSPKVSLEVVLEHLERVVNKRGKDSILKGRDGPRENKQRKMTEKEARKQRGRSSVQHQKAKRRTNNAQTRSANLEHNRHNGCAKSIDANLVRDVIVVAQSPSPSPQPRQNNKRDLTAPPSLDLSNSHSEPLGVEQTESQPRGASWFKKRKNASELTARSAPAPKRQKASSLPPHTPRGTLEASHKGTRMKDLTDDESTYILRLNNKTTAIRNNADRVRAQQIENENRLKALNSSQRLLQQELNTAQADLTRIRQDIQDNNVIRDSILRIIQRRVADNADGWNIALERCDKSLKVFEDDSKKTMAIINHKKQEIEHVDEMVASAKLAAEQCAEQAEALAVHLDQLTRMKSAFDVLKVMVDMGPLGLASLGGEKLTELERLVTPDVGGDGKDVEMREG</sequence>
<proteinExistence type="predicted"/>
<evidence type="ECO:0000256" key="2">
    <source>
        <dbReference type="SAM" id="MobiDB-lite"/>
    </source>
</evidence>
<feature type="region of interest" description="Disordered" evidence="2">
    <location>
        <begin position="92"/>
        <end position="151"/>
    </location>
</feature>
<dbReference type="AlphaFoldDB" id="A0A8H5AGT4"/>
<evidence type="ECO:0000313" key="4">
    <source>
        <dbReference type="Proteomes" id="UP000558688"/>
    </source>
</evidence>